<feature type="transmembrane region" description="Helical" evidence="9">
    <location>
        <begin position="207"/>
        <end position="226"/>
    </location>
</feature>
<evidence type="ECO:0000256" key="7">
    <source>
        <dbReference type="ARBA" id="ARBA00023004"/>
    </source>
</evidence>
<dbReference type="PROSITE" id="PS51384">
    <property type="entry name" value="FAD_FR"/>
    <property type="match status" value="1"/>
</dbReference>
<evidence type="ECO:0000256" key="6">
    <source>
        <dbReference type="ARBA" id="ARBA00023002"/>
    </source>
</evidence>
<feature type="transmembrane region" description="Helical" evidence="9">
    <location>
        <begin position="59"/>
        <end position="82"/>
    </location>
</feature>
<keyword evidence="6" id="KW-0560">Oxidoreductase</keyword>
<evidence type="ECO:0000256" key="9">
    <source>
        <dbReference type="SAM" id="Phobius"/>
    </source>
</evidence>
<dbReference type="SUPFAM" id="SSF63380">
    <property type="entry name" value="Riboflavin synthase domain-like"/>
    <property type="match status" value="1"/>
</dbReference>
<keyword evidence="12" id="KW-1185">Reference proteome</keyword>
<feature type="transmembrane region" description="Helical" evidence="9">
    <location>
        <begin position="94"/>
        <end position="121"/>
    </location>
</feature>
<sequence length="520" mass="55138">MSPVDAPRATAVFTAGRLDTLLGKYTMYRLILLVLAALAAYSLLLNALGWLTFGIPQMLVHLVLCLGLTYVSNRGLAALFHVRPHSESSLITGLLLYFLFWPTFMPLDMAGVALACVLASASKYALAWRGRHIFNPAAAGAFVTGLTGLNIATWWAATPAMLWLLVPGVLLVLYRTRKLPMAAVFLVVATSIVSAELLQAGLTLGSALWQALAQRPLLFFVGFMLTEPLTLAPRRWQQLALAALVGVVFAVPYNLGFIANSPELALLVGNLLAFLVGQRGGLRLRFAGSRPLTPSTTEFAFEPSRHVRFVPGQYMELDLPHAKSDGKGRRRVFSLTSAPGSETVKFGVRTAEPLSAAKKVLLDLKPGDEVAATSVGGDFVLPRDPRTPILLIAAGIGITPYLAHLASGAAQDRDVVLLLLARNSAEIAYTAELQASGARILARLADGSVPPSFITDAGTPESGGAAAGARLDGDSLKALVPDIAGRAVYISGSPASVASLRRAAHKAGSRRVHVDSFSGY</sequence>
<evidence type="ECO:0000256" key="5">
    <source>
        <dbReference type="ARBA" id="ARBA00022827"/>
    </source>
</evidence>
<dbReference type="RefSeq" id="WP_254752519.1">
    <property type="nucleotide sequence ID" value="NZ_JANCLV010000017.1"/>
</dbReference>
<proteinExistence type="predicted"/>
<name>A0ABT1LUT1_9MICC</name>
<evidence type="ECO:0000256" key="8">
    <source>
        <dbReference type="ARBA" id="ARBA00023014"/>
    </source>
</evidence>
<feature type="transmembrane region" description="Helical" evidence="9">
    <location>
        <begin position="181"/>
        <end position="201"/>
    </location>
</feature>
<keyword evidence="9" id="KW-0472">Membrane</keyword>
<dbReference type="SUPFAM" id="SSF52343">
    <property type="entry name" value="Ferredoxin reductase-like, C-terminal NADP-linked domain"/>
    <property type="match status" value="1"/>
</dbReference>
<keyword evidence="7" id="KW-0408">Iron</keyword>
<dbReference type="Gene3D" id="3.40.50.80">
    <property type="entry name" value="Nucleotide-binding domain of ferredoxin-NADP reductase (FNR) module"/>
    <property type="match status" value="1"/>
</dbReference>
<comment type="caution">
    <text evidence="11">The sequence shown here is derived from an EMBL/GenBank/DDBJ whole genome shotgun (WGS) entry which is preliminary data.</text>
</comment>
<feature type="transmembrane region" description="Helical" evidence="9">
    <location>
        <begin position="238"/>
        <end position="258"/>
    </location>
</feature>
<keyword evidence="3" id="KW-0001">2Fe-2S</keyword>
<dbReference type="CDD" id="cd00322">
    <property type="entry name" value="FNR_like"/>
    <property type="match status" value="1"/>
</dbReference>
<accession>A0ABT1LUT1</accession>
<feature type="transmembrane region" description="Helical" evidence="9">
    <location>
        <begin position="30"/>
        <end position="53"/>
    </location>
</feature>
<keyword evidence="9" id="KW-0812">Transmembrane</keyword>
<dbReference type="PANTHER" id="PTHR47354">
    <property type="entry name" value="NADH OXIDOREDUCTASE HCR"/>
    <property type="match status" value="1"/>
</dbReference>
<feature type="domain" description="FAD-binding FR-type" evidence="10">
    <location>
        <begin position="279"/>
        <end position="382"/>
    </location>
</feature>
<gene>
    <name evidence="11" type="ORF">NFC73_18235</name>
</gene>
<evidence type="ECO:0000313" key="11">
    <source>
        <dbReference type="EMBL" id="MCP9001649.1"/>
    </source>
</evidence>
<dbReference type="PANTHER" id="PTHR47354:SF6">
    <property type="entry name" value="NADH OXIDOREDUCTASE HCR"/>
    <property type="match status" value="1"/>
</dbReference>
<dbReference type="Gene3D" id="2.40.30.10">
    <property type="entry name" value="Translation factors"/>
    <property type="match status" value="1"/>
</dbReference>
<keyword evidence="2" id="KW-0285">Flavoprotein</keyword>
<evidence type="ECO:0000256" key="2">
    <source>
        <dbReference type="ARBA" id="ARBA00022630"/>
    </source>
</evidence>
<evidence type="ECO:0000259" key="10">
    <source>
        <dbReference type="PROSITE" id="PS51384"/>
    </source>
</evidence>
<keyword evidence="9" id="KW-1133">Transmembrane helix</keyword>
<dbReference type="InterPro" id="IPR017927">
    <property type="entry name" value="FAD-bd_FR_type"/>
</dbReference>
<evidence type="ECO:0000256" key="4">
    <source>
        <dbReference type="ARBA" id="ARBA00022723"/>
    </source>
</evidence>
<evidence type="ECO:0000256" key="1">
    <source>
        <dbReference type="ARBA" id="ARBA00001974"/>
    </source>
</evidence>
<dbReference type="EMBL" id="JANCLV010000017">
    <property type="protein sequence ID" value="MCP9001649.1"/>
    <property type="molecule type" value="Genomic_DNA"/>
</dbReference>
<dbReference type="Proteomes" id="UP001524318">
    <property type="component" value="Unassembled WGS sequence"/>
</dbReference>
<dbReference type="InterPro" id="IPR050415">
    <property type="entry name" value="MRET"/>
</dbReference>
<organism evidence="11 12">
    <name type="scientific">Pseudarthrobacter humi</name>
    <dbReference type="NCBI Taxonomy" id="2952523"/>
    <lineage>
        <taxon>Bacteria</taxon>
        <taxon>Bacillati</taxon>
        <taxon>Actinomycetota</taxon>
        <taxon>Actinomycetes</taxon>
        <taxon>Micrococcales</taxon>
        <taxon>Micrococcaceae</taxon>
        <taxon>Pseudarthrobacter</taxon>
    </lineage>
</organism>
<evidence type="ECO:0000313" key="12">
    <source>
        <dbReference type="Proteomes" id="UP001524318"/>
    </source>
</evidence>
<evidence type="ECO:0000256" key="3">
    <source>
        <dbReference type="ARBA" id="ARBA00022714"/>
    </source>
</evidence>
<protein>
    <submittedName>
        <fullName evidence="11">Oxidoreductase</fullName>
    </submittedName>
</protein>
<feature type="transmembrane region" description="Helical" evidence="9">
    <location>
        <begin position="152"/>
        <end position="174"/>
    </location>
</feature>
<dbReference type="InterPro" id="IPR039261">
    <property type="entry name" value="FNR_nucleotide-bd"/>
</dbReference>
<keyword evidence="5" id="KW-0274">FAD</keyword>
<keyword evidence="8" id="KW-0411">Iron-sulfur</keyword>
<reference evidence="11 12" key="1">
    <citation type="submission" date="2022-06" db="EMBL/GenBank/DDBJ databases">
        <title>Pseudarthrobacter sp. strain RMG13 Genome sequencing and assembly.</title>
        <authorList>
            <person name="Kim I."/>
        </authorList>
    </citation>
    <scope>NUCLEOTIDE SEQUENCE [LARGE SCALE GENOMIC DNA]</scope>
    <source>
        <strain evidence="11 12">RMG13</strain>
    </source>
</reference>
<dbReference type="InterPro" id="IPR017938">
    <property type="entry name" value="Riboflavin_synthase-like_b-brl"/>
</dbReference>
<keyword evidence="4" id="KW-0479">Metal-binding</keyword>
<comment type="cofactor">
    <cofactor evidence="1">
        <name>FAD</name>
        <dbReference type="ChEBI" id="CHEBI:57692"/>
    </cofactor>
</comment>